<organism evidence="5 6">
    <name type="scientific">Clydaea vesicula</name>
    <dbReference type="NCBI Taxonomy" id="447962"/>
    <lineage>
        <taxon>Eukaryota</taxon>
        <taxon>Fungi</taxon>
        <taxon>Fungi incertae sedis</taxon>
        <taxon>Chytridiomycota</taxon>
        <taxon>Chytridiomycota incertae sedis</taxon>
        <taxon>Chytridiomycetes</taxon>
        <taxon>Lobulomycetales</taxon>
        <taxon>Lobulomycetaceae</taxon>
        <taxon>Clydaea</taxon>
    </lineage>
</organism>
<proteinExistence type="inferred from homology"/>
<evidence type="ECO:0000256" key="2">
    <source>
        <dbReference type="RuleBase" id="RU003457"/>
    </source>
</evidence>
<dbReference type="InterPro" id="IPR014710">
    <property type="entry name" value="RmlC-like_jellyroll"/>
</dbReference>
<dbReference type="PANTHER" id="PTHR13903">
    <property type="entry name" value="PIRIN-RELATED"/>
    <property type="match status" value="1"/>
</dbReference>
<evidence type="ECO:0000259" key="4">
    <source>
        <dbReference type="Pfam" id="PF05726"/>
    </source>
</evidence>
<dbReference type="Gene3D" id="2.60.120.10">
    <property type="entry name" value="Jelly Rolls"/>
    <property type="match status" value="2"/>
</dbReference>
<dbReference type="Proteomes" id="UP001211065">
    <property type="component" value="Unassembled WGS sequence"/>
</dbReference>
<dbReference type="InterPro" id="IPR012093">
    <property type="entry name" value="Pirin"/>
</dbReference>
<dbReference type="InterPro" id="IPR003829">
    <property type="entry name" value="Pirin_N_dom"/>
</dbReference>
<dbReference type="InterPro" id="IPR008778">
    <property type="entry name" value="Pirin_C_dom"/>
</dbReference>
<dbReference type="Pfam" id="PF05726">
    <property type="entry name" value="Pirin_C"/>
    <property type="match status" value="1"/>
</dbReference>
<evidence type="ECO:0000259" key="3">
    <source>
        <dbReference type="Pfam" id="PF02678"/>
    </source>
</evidence>
<dbReference type="PANTHER" id="PTHR13903:SF8">
    <property type="entry name" value="PIRIN"/>
    <property type="match status" value="1"/>
</dbReference>
<evidence type="ECO:0000313" key="6">
    <source>
        <dbReference type="Proteomes" id="UP001211065"/>
    </source>
</evidence>
<sequence length="342" mass="38825">MGINTSESAIRLIQKLNVPTPMKTQDPFLFSVYHKDLYPKGNEKMEAPRIGNGSDFGVNQPYRMYHGEKIPGFPQHPHRGFETITCTLEGLVDHTDSLKSSGRYGNGDLQWMTAGKGIVHGENFPLLNIDKPNPLRFFQIWLNLPSKSKMVQPAQLMHWSENVKRYESNDKLVKVVVWAGEIFGVKALEPIENSWAKDPNNDVNIWFFTLKPGAKVTIPNAKNSASTRSLYFVEGKEMRLASKLIDSSTLVELDATFEVEVENIGTDESEFLILQGKPIGEPVVQQGPFVMNKEEEIQQTFSEYRKTRFGGWPWEQDAVIFPRETGRFISDGKTSQYPPKKI</sequence>
<evidence type="ECO:0008006" key="7">
    <source>
        <dbReference type="Google" id="ProtNLM"/>
    </source>
</evidence>
<dbReference type="InterPro" id="IPR011051">
    <property type="entry name" value="RmlC_Cupin_sf"/>
</dbReference>
<feature type="domain" description="Pirin N-terminal" evidence="3">
    <location>
        <begin position="60"/>
        <end position="142"/>
    </location>
</feature>
<dbReference type="AlphaFoldDB" id="A0AAD5XV58"/>
<dbReference type="CDD" id="cd02909">
    <property type="entry name" value="cupin_pirin_N"/>
    <property type="match status" value="1"/>
</dbReference>
<dbReference type="SUPFAM" id="SSF51182">
    <property type="entry name" value="RmlC-like cupins"/>
    <property type="match status" value="1"/>
</dbReference>
<accession>A0AAD5XV58</accession>
<dbReference type="Pfam" id="PF02678">
    <property type="entry name" value="Pirin"/>
    <property type="match status" value="1"/>
</dbReference>
<evidence type="ECO:0000313" key="5">
    <source>
        <dbReference type="EMBL" id="KAJ3218213.1"/>
    </source>
</evidence>
<comment type="similarity">
    <text evidence="1 2">Belongs to the pirin family.</text>
</comment>
<name>A0AAD5XV58_9FUNG</name>
<gene>
    <name evidence="5" type="ORF">HK099_005156</name>
</gene>
<evidence type="ECO:0000256" key="1">
    <source>
        <dbReference type="ARBA" id="ARBA00008416"/>
    </source>
</evidence>
<comment type="caution">
    <text evidence="5">The sequence shown here is derived from an EMBL/GenBank/DDBJ whole genome shotgun (WGS) entry which is preliminary data.</text>
</comment>
<protein>
    <recommendedName>
        <fullName evidence="7">Pirin</fullName>
    </recommendedName>
</protein>
<reference evidence="5" key="1">
    <citation type="submission" date="2020-05" db="EMBL/GenBank/DDBJ databases">
        <title>Phylogenomic resolution of chytrid fungi.</title>
        <authorList>
            <person name="Stajich J.E."/>
            <person name="Amses K."/>
            <person name="Simmons R."/>
            <person name="Seto K."/>
            <person name="Myers J."/>
            <person name="Bonds A."/>
            <person name="Quandt C.A."/>
            <person name="Barry K."/>
            <person name="Liu P."/>
            <person name="Grigoriev I."/>
            <person name="Longcore J.E."/>
            <person name="James T.Y."/>
        </authorList>
    </citation>
    <scope>NUCLEOTIDE SEQUENCE</scope>
    <source>
        <strain evidence="5">JEL0476</strain>
    </source>
</reference>
<keyword evidence="6" id="KW-1185">Reference proteome</keyword>
<feature type="domain" description="Pirin C-terminal" evidence="4">
    <location>
        <begin position="208"/>
        <end position="310"/>
    </location>
</feature>
<dbReference type="EMBL" id="JADGJW010000390">
    <property type="protein sequence ID" value="KAJ3218213.1"/>
    <property type="molecule type" value="Genomic_DNA"/>
</dbReference>